<keyword evidence="11" id="KW-1185">Reference proteome</keyword>
<dbReference type="PANTHER" id="PTHR43210:SF5">
    <property type="entry name" value="DETHIOBIOTIN SYNTHETASE"/>
    <property type="match status" value="1"/>
</dbReference>
<evidence type="ECO:0000256" key="6">
    <source>
        <dbReference type="ARBA" id="ARBA00022840"/>
    </source>
</evidence>
<evidence type="ECO:0000256" key="1">
    <source>
        <dbReference type="ARBA" id="ARBA00022490"/>
    </source>
</evidence>
<evidence type="ECO:0000256" key="2">
    <source>
        <dbReference type="ARBA" id="ARBA00022598"/>
    </source>
</evidence>
<comment type="function">
    <text evidence="8">Catalyzes a mechanistically unusual reaction, the ATP-dependent insertion of CO2 between the N7 and N8 nitrogen atoms of 7,8-diaminopelargonic acid (DAPA, also called 7,8-diammoniononanoate) to form a ureido ring.</text>
</comment>
<dbReference type="GO" id="GO:0009102">
    <property type="term" value="P:biotin biosynthetic process"/>
    <property type="evidence" value="ECO:0007669"/>
    <property type="project" value="UniProtKB-UniRule"/>
</dbReference>
<proteinExistence type="inferred from homology"/>
<comment type="similarity">
    <text evidence="8">Belongs to the dethiobiotin synthetase family.</text>
</comment>
<reference evidence="11" key="1">
    <citation type="submission" date="2016-10" db="EMBL/GenBank/DDBJ databases">
        <authorList>
            <person name="Varghese N."/>
            <person name="Submissions S."/>
        </authorList>
    </citation>
    <scope>NUCLEOTIDE SEQUENCE [LARGE SCALE GENOMIC DNA]</scope>
    <source>
        <strain evidence="11">DSM 217</strain>
    </source>
</reference>
<accession>A0A1H2T3I5</accession>
<sequence>MHGLFVTGTDTGCGKTEISLGLMAAVQATGPSVLGMKPVASGCARGPDGLRNDDALRLRAQGSSKAPYGLVNPYAFAPPIAPHIAAGEAGVEIRLPTIEQAYRTLAGEADQVIVEGVGGWRVPLGPNLFVSDIPKALGLPVILVVGLKLGCINHALLTVESIQGTGGVLAGWIANQVDPTMLSRDANLATLAALIDAPCLGVLPWLEAPTPSELVGYLHPELIDLQPRHAAKLATTQTRTEARSDAGTGKRRA</sequence>
<evidence type="ECO:0000256" key="5">
    <source>
        <dbReference type="ARBA" id="ARBA00022756"/>
    </source>
</evidence>
<comment type="catalytic activity">
    <reaction evidence="8">
        <text>(7R,8S)-7,8-diammoniononanoate + CO2 + ATP = (4R,5S)-dethiobiotin + ADP + phosphate + 3 H(+)</text>
        <dbReference type="Rhea" id="RHEA:15805"/>
        <dbReference type="ChEBI" id="CHEBI:15378"/>
        <dbReference type="ChEBI" id="CHEBI:16526"/>
        <dbReference type="ChEBI" id="CHEBI:30616"/>
        <dbReference type="ChEBI" id="CHEBI:43474"/>
        <dbReference type="ChEBI" id="CHEBI:149469"/>
        <dbReference type="ChEBI" id="CHEBI:149473"/>
        <dbReference type="ChEBI" id="CHEBI:456216"/>
        <dbReference type="EC" id="6.3.3.3"/>
    </reaction>
</comment>
<feature type="binding site" evidence="8">
    <location>
        <position position="54"/>
    </location>
    <ligand>
        <name>Mg(2+)</name>
        <dbReference type="ChEBI" id="CHEBI:18420"/>
    </ligand>
</feature>
<dbReference type="OrthoDB" id="9802097at2"/>
<evidence type="ECO:0000256" key="4">
    <source>
        <dbReference type="ARBA" id="ARBA00022741"/>
    </source>
</evidence>
<comment type="subunit">
    <text evidence="8">Homodimer.</text>
</comment>
<feature type="binding site" evidence="8">
    <location>
        <position position="54"/>
    </location>
    <ligand>
        <name>ATP</name>
        <dbReference type="ChEBI" id="CHEBI:30616"/>
    </ligand>
</feature>
<feature type="binding site" evidence="8">
    <location>
        <begin position="115"/>
        <end position="118"/>
    </location>
    <ligand>
        <name>ATP</name>
        <dbReference type="ChEBI" id="CHEBI:30616"/>
    </ligand>
</feature>
<dbReference type="RefSeq" id="WP_093028877.1">
    <property type="nucleotide sequence ID" value="NZ_FNNZ01000003.1"/>
</dbReference>
<feature type="binding site" evidence="8">
    <location>
        <position position="16"/>
    </location>
    <ligand>
        <name>Mg(2+)</name>
        <dbReference type="ChEBI" id="CHEBI:18420"/>
    </ligand>
</feature>
<dbReference type="Gene3D" id="3.40.50.300">
    <property type="entry name" value="P-loop containing nucleotide triphosphate hydrolases"/>
    <property type="match status" value="1"/>
</dbReference>
<dbReference type="AlphaFoldDB" id="A0A1H2T3I5"/>
<dbReference type="SUPFAM" id="SSF52540">
    <property type="entry name" value="P-loop containing nucleoside triphosphate hydrolases"/>
    <property type="match status" value="1"/>
</dbReference>
<dbReference type="Proteomes" id="UP000198816">
    <property type="component" value="Unassembled WGS sequence"/>
</dbReference>
<evidence type="ECO:0000313" key="10">
    <source>
        <dbReference type="EMBL" id="SDW38357.1"/>
    </source>
</evidence>
<evidence type="ECO:0000256" key="8">
    <source>
        <dbReference type="HAMAP-Rule" id="MF_00336"/>
    </source>
</evidence>
<dbReference type="EC" id="6.3.3.3" evidence="8"/>
<feature type="binding site" evidence="8">
    <location>
        <position position="41"/>
    </location>
    <ligand>
        <name>substrate</name>
    </ligand>
</feature>
<keyword evidence="1 8" id="KW-0963">Cytoplasm</keyword>
<dbReference type="HAMAP" id="MF_00336">
    <property type="entry name" value="BioD"/>
    <property type="match status" value="1"/>
</dbReference>
<dbReference type="PIRSF" id="PIRSF006755">
    <property type="entry name" value="DTB_synth"/>
    <property type="match status" value="1"/>
</dbReference>
<dbReference type="GO" id="GO:0005829">
    <property type="term" value="C:cytosol"/>
    <property type="evidence" value="ECO:0007669"/>
    <property type="project" value="TreeGrafter"/>
</dbReference>
<dbReference type="InterPro" id="IPR027417">
    <property type="entry name" value="P-loop_NTPase"/>
</dbReference>
<dbReference type="STRING" id="1058.SAMN05421783_103275"/>
<dbReference type="PANTHER" id="PTHR43210">
    <property type="entry name" value="DETHIOBIOTIN SYNTHETASE"/>
    <property type="match status" value="1"/>
</dbReference>
<dbReference type="CDD" id="cd03109">
    <property type="entry name" value="DTBS"/>
    <property type="match status" value="1"/>
</dbReference>
<feature type="region of interest" description="Disordered" evidence="9">
    <location>
        <begin position="233"/>
        <end position="253"/>
    </location>
</feature>
<evidence type="ECO:0000256" key="7">
    <source>
        <dbReference type="ARBA" id="ARBA00022842"/>
    </source>
</evidence>
<dbReference type="GO" id="GO:0005524">
    <property type="term" value="F:ATP binding"/>
    <property type="evidence" value="ECO:0007669"/>
    <property type="project" value="UniProtKB-UniRule"/>
</dbReference>
<gene>
    <name evidence="8" type="primary">bioD</name>
    <name evidence="10" type="ORF">SAMN05421783_103275</name>
</gene>
<dbReference type="FunFam" id="3.40.50.300:FF:000292">
    <property type="entry name" value="ATP-dependent dethiobiotin synthetase BioD"/>
    <property type="match status" value="1"/>
</dbReference>
<comment type="pathway">
    <text evidence="8">Cofactor biosynthesis; biotin biosynthesis; biotin from 7,8-diaminononanoate: step 1/2.</text>
</comment>
<dbReference type="GO" id="GO:0000287">
    <property type="term" value="F:magnesium ion binding"/>
    <property type="evidence" value="ECO:0007669"/>
    <property type="project" value="UniProtKB-UniRule"/>
</dbReference>
<comment type="subcellular location">
    <subcellularLocation>
        <location evidence="8">Cytoplasm</location>
    </subcellularLocation>
</comment>
<comment type="caution">
    <text evidence="8">Lacks conserved residue(s) required for the propagation of feature annotation.</text>
</comment>
<feature type="active site" evidence="8">
    <location>
        <position position="37"/>
    </location>
</feature>
<keyword evidence="4 8" id="KW-0547">Nucleotide-binding</keyword>
<dbReference type="Pfam" id="PF13500">
    <property type="entry name" value="AAA_26"/>
    <property type="match status" value="1"/>
</dbReference>
<name>A0A1H2T3I5_THIRO</name>
<dbReference type="UniPathway" id="UPA00078">
    <property type="reaction ID" value="UER00161"/>
</dbReference>
<dbReference type="GO" id="GO:0042803">
    <property type="term" value="F:protein homodimerization activity"/>
    <property type="evidence" value="ECO:0007669"/>
    <property type="project" value="UniProtKB-ARBA"/>
</dbReference>
<keyword evidence="7 8" id="KW-0460">Magnesium</keyword>
<dbReference type="NCBIfam" id="TIGR00347">
    <property type="entry name" value="bioD"/>
    <property type="match status" value="1"/>
</dbReference>
<keyword evidence="6 8" id="KW-0067">ATP-binding</keyword>
<feature type="binding site" evidence="8">
    <location>
        <begin position="175"/>
        <end position="176"/>
    </location>
    <ligand>
        <name>ATP</name>
        <dbReference type="ChEBI" id="CHEBI:30616"/>
    </ligand>
</feature>
<dbReference type="GO" id="GO:0004141">
    <property type="term" value="F:dethiobiotin synthase activity"/>
    <property type="evidence" value="ECO:0007669"/>
    <property type="project" value="UniProtKB-UniRule"/>
</dbReference>
<keyword evidence="3 8" id="KW-0479">Metal-binding</keyword>
<dbReference type="EMBL" id="FNNZ01000003">
    <property type="protein sequence ID" value="SDW38357.1"/>
    <property type="molecule type" value="Genomic_DNA"/>
</dbReference>
<keyword evidence="2 8" id="KW-0436">Ligase</keyword>
<protein>
    <recommendedName>
        <fullName evidence="8">ATP-dependent dethiobiotin synthetase BioD</fullName>
        <ecNumber evidence="8">6.3.3.3</ecNumber>
    </recommendedName>
    <alternativeName>
        <fullName evidence="8">DTB synthetase</fullName>
        <shortName evidence="8">DTBS</shortName>
    </alternativeName>
    <alternativeName>
        <fullName evidence="8">Dethiobiotin synthase</fullName>
    </alternativeName>
</protein>
<evidence type="ECO:0000313" key="11">
    <source>
        <dbReference type="Proteomes" id="UP000198816"/>
    </source>
</evidence>
<evidence type="ECO:0000256" key="3">
    <source>
        <dbReference type="ARBA" id="ARBA00022723"/>
    </source>
</evidence>
<feature type="binding site" evidence="8">
    <location>
        <position position="115"/>
    </location>
    <ligand>
        <name>Mg(2+)</name>
        <dbReference type="ChEBI" id="CHEBI:18420"/>
    </ligand>
</feature>
<feature type="binding site" evidence="8">
    <location>
        <begin position="204"/>
        <end position="206"/>
    </location>
    <ligand>
        <name>ATP</name>
        <dbReference type="ChEBI" id="CHEBI:30616"/>
    </ligand>
</feature>
<dbReference type="InterPro" id="IPR004472">
    <property type="entry name" value="DTB_synth_BioD"/>
</dbReference>
<keyword evidence="5 8" id="KW-0093">Biotin biosynthesis</keyword>
<comment type="cofactor">
    <cofactor evidence="8">
        <name>Mg(2+)</name>
        <dbReference type="ChEBI" id="CHEBI:18420"/>
    </cofactor>
</comment>
<organism evidence="10 11">
    <name type="scientific">Thiocapsa roseopersicina</name>
    <dbReference type="NCBI Taxonomy" id="1058"/>
    <lineage>
        <taxon>Bacteria</taxon>
        <taxon>Pseudomonadati</taxon>
        <taxon>Pseudomonadota</taxon>
        <taxon>Gammaproteobacteria</taxon>
        <taxon>Chromatiales</taxon>
        <taxon>Chromatiaceae</taxon>
        <taxon>Thiocapsa</taxon>
    </lineage>
</organism>
<evidence type="ECO:0000256" key="9">
    <source>
        <dbReference type="SAM" id="MobiDB-lite"/>
    </source>
</evidence>